<feature type="chain" id="PRO_5030745736" description="Lipoprotein" evidence="2">
    <location>
        <begin position="24"/>
        <end position="159"/>
    </location>
</feature>
<feature type="region of interest" description="Disordered" evidence="1">
    <location>
        <begin position="132"/>
        <end position="159"/>
    </location>
</feature>
<name>A0A7W3UJW4_9LACO</name>
<keyword evidence="2" id="KW-0732">Signal</keyword>
<feature type="compositionally biased region" description="Polar residues" evidence="1">
    <location>
        <begin position="25"/>
        <end position="34"/>
    </location>
</feature>
<feature type="compositionally biased region" description="Polar residues" evidence="1">
    <location>
        <begin position="66"/>
        <end position="86"/>
    </location>
</feature>
<dbReference type="EMBL" id="JACIVA010000038">
    <property type="protein sequence ID" value="MBB1096907.1"/>
    <property type="molecule type" value="Genomic_DNA"/>
</dbReference>
<dbReference type="RefSeq" id="WP_182595520.1">
    <property type="nucleotide sequence ID" value="NZ_JACIVA010000038.1"/>
</dbReference>
<protein>
    <recommendedName>
        <fullName evidence="5">Lipoprotein</fullName>
    </recommendedName>
</protein>
<evidence type="ECO:0000313" key="4">
    <source>
        <dbReference type="Proteomes" id="UP000517106"/>
    </source>
</evidence>
<evidence type="ECO:0000256" key="2">
    <source>
        <dbReference type="SAM" id="SignalP"/>
    </source>
</evidence>
<gene>
    <name evidence="3" type="ORF">H5S09_02940</name>
</gene>
<comment type="caution">
    <text evidence="3">The sequence shown here is derived from an EMBL/GenBank/DDBJ whole genome shotgun (WGS) entry which is preliminary data.</text>
</comment>
<organism evidence="3 4">
    <name type="scientific">Limosilactobacillus rudii</name>
    <dbReference type="NCBI Taxonomy" id="2759755"/>
    <lineage>
        <taxon>Bacteria</taxon>
        <taxon>Bacillati</taxon>
        <taxon>Bacillota</taxon>
        <taxon>Bacilli</taxon>
        <taxon>Lactobacillales</taxon>
        <taxon>Lactobacillaceae</taxon>
        <taxon>Limosilactobacillus</taxon>
    </lineage>
</organism>
<sequence>MRKHKLVLIGATSLLCLTLGACGNQKNETSQSTSEAREANSLKKDNAKLKKQIAKDEKNKDKDEIATSSSSDQINQLQESSQANTPQASSAVSQQSAGKSSSIDNFNGDIHDFVNTYGETMTAYKIDHGMSPQDALASTPDDMKTSGELQDQYMMNGGQ</sequence>
<feature type="compositionally biased region" description="Basic and acidic residues" evidence="1">
    <location>
        <begin position="35"/>
        <end position="65"/>
    </location>
</feature>
<dbReference type="Proteomes" id="UP000517106">
    <property type="component" value="Unassembled WGS sequence"/>
</dbReference>
<dbReference type="AlphaFoldDB" id="A0A7W3UJW4"/>
<keyword evidence="4" id="KW-1185">Reference proteome</keyword>
<accession>A0A7W3UJW4</accession>
<feature type="signal peptide" evidence="2">
    <location>
        <begin position="1"/>
        <end position="23"/>
    </location>
</feature>
<evidence type="ECO:0000256" key="1">
    <source>
        <dbReference type="SAM" id="MobiDB-lite"/>
    </source>
</evidence>
<feature type="region of interest" description="Disordered" evidence="1">
    <location>
        <begin position="25"/>
        <end position="105"/>
    </location>
</feature>
<reference evidence="3 4" key="1">
    <citation type="submission" date="2020-07" db="EMBL/GenBank/DDBJ databases">
        <title>Description of Limosilactobacillus balticus sp. nov., Limosilactobacillus agrestis sp. nov., Limosilactobacillus albertensis sp. nov., Limosilactobacillus rudii sp. nov., Limosilactobacillus fastidiosus sp. nov., five novel Limosilactobacillus species isolated from the vertebrate gastrointestinal tract, and proposal of 6 subspecies of Limosilactobacillus reuteri adapted to the gastrointestinal tract of specific vertebrate hosts.</title>
        <authorList>
            <person name="Li F."/>
            <person name="Cheng C."/>
            <person name="Zheng J."/>
            <person name="Quevedo R.M."/>
            <person name="Li J."/>
            <person name="Roos S."/>
            <person name="Gaenzle M.G."/>
            <person name="Walter J."/>
        </authorList>
    </citation>
    <scope>NUCLEOTIDE SEQUENCE [LARGE SCALE GENOMIC DNA]</scope>
    <source>
        <strain evidence="3 4">STM2_1</strain>
    </source>
</reference>
<evidence type="ECO:0008006" key="5">
    <source>
        <dbReference type="Google" id="ProtNLM"/>
    </source>
</evidence>
<evidence type="ECO:0000313" key="3">
    <source>
        <dbReference type="EMBL" id="MBB1096907.1"/>
    </source>
</evidence>
<dbReference type="PROSITE" id="PS51257">
    <property type="entry name" value="PROKAR_LIPOPROTEIN"/>
    <property type="match status" value="1"/>
</dbReference>
<feature type="compositionally biased region" description="Low complexity" evidence="1">
    <location>
        <begin position="87"/>
        <end position="102"/>
    </location>
</feature>
<proteinExistence type="predicted"/>